<dbReference type="NCBIfam" id="TIGR01766">
    <property type="entry name" value="IS200/IS605 family accessory protein TnpB-like domain"/>
    <property type="match status" value="1"/>
</dbReference>
<dbReference type="RefSeq" id="WP_168389081.1">
    <property type="nucleotide sequence ID" value="NZ_BAAACC010000014.1"/>
</dbReference>
<dbReference type="GeneID" id="61928114"/>
<dbReference type="Pfam" id="PF07282">
    <property type="entry name" value="Cas12f1-like_TNB"/>
    <property type="match status" value="1"/>
</dbReference>
<dbReference type="GO" id="GO:0032196">
    <property type="term" value="P:transposition"/>
    <property type="evidence" value="ECO:0007669"/>
    <property type="project" value="UniProtKB-KW"/>
</dbReference>
<dbReference type="Proteomes" id="UP000503330">
    <property type="component" value="Chromosome"/>
</dbReference>
<dbReference type="AlphaFoldDB" id="A0AAP9MIQ0"/>
<dbReference type="GO" id="GO:0006310">
    <property type="term" value="P:DNA recombination"/>
    <property type="evidence" value="ECO:0007669"/>
    <property type="project" value="UniProtKB-KW"/>
</dbReference>
<dbReference type="InterPro" id="IPR010095">
    <property type="entry name" value="Cas12f1-like_TNB"/>
</dbReference>
<keyword evidence="4" id="KW-0233">DNA recombination</keyword>
<evidence type="ECO:0000256" key="1">
    <source>
        <dbReference type="ARBA" id="ARBA00008761"/>
    </source>
</evidence>
<evidence type="ECO:0000313" key="8">
    <source>
        <dbReference type="Proteomes" id="UP000503330"/>
    </source>
</evidence>
<evidence type="ECO:0000256" key="3">
    <source>
        <dbReference type="ARBA" id="ARBA00023125"/>
    </source>
</evidence>
<feature type="domain" description="Cas12f1-like TNB" evidence="6">
    <location>
        <begin position="62"/>
        <end position="138"/>
    </location>
</feature>
<dbReference type="Pfam" id="PF01385">
    <property type="entry name" value="OrfB_IS605"/>
    <property type="match status" value="1"/>
</dbReference>
<name>A0AAP9MIQ0_CLOIN</name>
<proteinExistence type="inferred from homology"/>
<evidence type="ECO:0000256" key="2">
    <source>
        <dbReference type="ARBA" id="ARBA00022578"/>
    </source>
</evidence>
<dbReference type="GO" id="GO:0003677">
    <property type="term" value="F:DNA binding"/>
    <property type="evidence" value="ECO:0007669"/>
    <property type="project" value="UniProtKB-KW"/>
</dbReference>
<gene>
    <name evidence="7" type="primary">tnpB</name>
    <name evidence="7" type="ORF">G4D54_21215</name>
</gene>
<evidence type="ECO:0000313" key="7">
    <source>
        <dbReference type="EMBL" id="QJA05258.1"/>
    </source>
</evidence>
<sequence>MKRISEKRNRRVRDILHKASRKIIDLCVEEGIEVIVVGNHAGWKKRIHMGKKNNQTFVQIPFRTLIEMIKYKGEAAGIRVVVCEEAIQSKASSIDEDQIPVYGNDVTHTFTGKRIKRGLYRSKNGILMNADIDGASNIIRKVYPCMPKRERWSRGTVNVPVTCI</sequence>
<dbReference type="InterPro" id="IPR001959">
    <property type="entry name" value="Transposase"/>
</dbReference>
<feature type="domain" description="Probable transposase IS891/IS1136/IS1341" evidence="5">
    <location>
        <begin position="1"/>
        <end position="42"/>
    </location>
</feature>
<organism evidence="7 8">
    <name type="scientific">Clostridium innocuum</name>
    <dbReference type="NCBI Taxonomy" id="1522"/>
    <lineage>
        <taxon>Bacteria</taxon>
        <taxon>Bacillati</taxon>
        <taxon>Bacillota</taxon>
        <taxon>Clostridia</taxon>
        <taxon>Eubacteriales</taxon>
        <taxon>Clostridiaceae</taxon>
        <taxon>Clostridium</taxon>
    </lineage>
</organism>
<accession>A0AAP9MIQ0</accession>
<protein>
    <submittedName>
        <fullName evidence="7">IS200/IS605 family element transposase accessory protein TnpB</fullName>
    </submittedName>
</protein>
<comment type="similarity">
    <text evidence="1">In the C-terminal section; belongs to the transposase 35 family.</text>
</comment>
<evidence type="ECO:0000259" key="6">
    <source>
        <dbReference type="Pfam" id="PF07282"/>
    </source>
</evidence>
<keyword evidence="2" id="KW-0815">Transposition</keyword>
<evidence type="ECO:0000259" key="5">
    <source>
        <dbReference type="Pfam" id="PF01385"/>
    </source>
</evidence>
<evidence type="ECO:0000256" key="4">
    <source>
        <dbReference type="ARBA" id="ARBA00023172"/>
    </source>
</evidence>
<reference evidence="7 8" key="1">
    <citation type="submission" date="2020-02" db="EMBL/GenBank/DDBJ databases">
        <authorList>
            <person name="Kociolek L.K."/>
            <person name="Ozer E.A."/>
        </authorList>
    </citation>
    <scope>NUCLEOTIDE SEQUENCE [LARGE SCALE GENOMIC DNA]</scope>
    <source>
        <strain evidence="7 8">ATCC 14501</strain>
    </source>
</reference>
<keyword evidence="3" id="KW-0238">DNA-binding</keyword>
<dbReference type="EMBL" id="CP048838">
    <property type="protein sequence ID" value="QJA05258.1"/>
    <property type="molecule type" value="Genomic_DNA"/>
</dbReference>